<dbReference type="Pfam" id="PF00583">
    <property type="entry name" value="Acetyltransf_1"/>
    <property type="match status" value="1"/>
</dbReference>
<comment type="caution">
    <text evidence="4">The sequence shown here is derived from an EMBL/GenBank/DDBJ whole genome shotgun (WGS) entry which is preliminary data.</text>
</comment>
<evidence type="ECO:0000256" key="2">
    <source>
        <dbReference type="SAM" id="Phobius"/>
    </source>
</evidence>
<feature type="domain" description="N-acetyltransferase" evidence="3">
    <location>
        <begin position="353"/>
        <end position="497"/>
    </location>
</feature>
<dbReference type="AlphaFoldDB" id="A0AAN6C848"/>
<dbReference type="PANTHER" id="PTHR42791">
    <property type="entry name" value="GNAT FAMILY ACETYLTRANSFERASE"/>
    <property type="match status" value="1"/>
</dbReference>
<sequence length="498" mass="56052">MAAGSPLLSRSPSHIFICNSGRLAFTFRVSPASLPTVAAAAVEPSYIAIWDNSGNFSCFSHGISQIYSPNSDSRLAFDFKVSLTFLPTIATRFNSALKFSSIIITSSINSKPQLPSYGVIRSRVHNSSSRHHLCFQCMPHVSAHNSGSRHSNTKLAFVSGLPLAAISITAAAGFAFLLKTGLDNFPIGTLHQTTFRTLDQQQWMPQTSYHLKLYLHWLNCALKLKAKKEKPIPTQTKKADWKRREERSGSSHSLASLLKRPASPRNPSKHSTTPMYQVQSPCCVEDGQYIAQSKVAAFWDEAWWRLSWTGRAKEYMIRGITDRSPKNLLTDRDVRRHQKAVHSETGDIVGYARWIMPESHKDSWLIAQTPDVSAEQQEIFAKRHAETDWDPSHDNDELDEHMDGWRDKHKHADCMELHYIAVRPEHQKKGLASMLVRSGLEVADQLGIDVLVVATGRRGQGLYSKHGFEILDEKSQSMSKFGVDEMYETFVMMRPAQK</sequence>
<gene>
    <name evidence="4" type="ORF">FAUST_1977</name>
</gene>
<keyword evidence="2" id="KW-0472">Membrane</keyword>
<organism evidence="4 5">
    <name type="scientific">Fusarium austroamericanum</name>
    <dbReference type="NCBI Taxonomy" id="282268"/>
    <lineage>
        <taxon>Eukaryota</taxon>
        <taxon>Fungi</taxon>
        <taxon>Dikarya</taxon>
        <taxon>Ascomycota</taxon>
        <taxon>Pezizomycotina</taxon>
        <taxon>Sordariomycetes</taxon>
        <taxon>Hypocreomycetidae</taxon>
        <taxon>Hypocreales</taxon>
        <taxon>Nectriaceae</taxon>
        <taxon>Fusarium</taxon>
    </lineage>
</organism>
<proteinExistence type="predicted"/>
<keyword evidence="5" id="KW-1185">Reference proteome</keyword>
<protein>
    <recommendedName>
        <fullName evidence="3">N-acetyltransferase domain-containing protein</fullName>
    </recommendedName>
</protein>
<dbReference type="Gene3D" id="3.40.630.30">
    <property type="match status" value="1"/>
</dbReference>
<dbReference type="Proteomes" id="UP000537989">
    <property type="component" value="Unassembled WGS sequence"/>
</dbReference>
<dbReference type="EMBL" id="JAAMOD010000043">
    <property type="protein sequence ID" value="KAF5245087.1"/>
    <property type="molecule type" value="Genomic_DNA"/>
</dbReference>
<reference evidence="4 5" key="1">
    <citation type="submission" date="2020-02" db="EMBL/GenBank/DDBJ databases">
        <title>Identification and distribution of gene clusters putatively required for synthesis of sphingolipid metabolism inhibitors in phylogenetically diverse species of the filamentous fungus Fusarium.</title>
        <authorList>
            <person name="Kim H.-S."/>
            <person name="Busman M."/>
            <person name="Brown D.W."/>
            <person name="Divon H."/>
            <person name="Uhlig S."/>
            <person name="Proctor R.H."/>
        </authorList>
    </citation>
    <scope>NUCLEOTIDE SEQUENCE [LARGE SCALE GENOMIC DNA]</scope>
    <source>
        <strain evidence="4 5">NRRL 2903</strain>
    </source>
</reference>
<evidence type="ECO:0000313" key="4">
    <source>
        <dbReference type="EMBL" id="KAF5245087.1"/>
    </source>
</evidence>
<evidence type="ECO:0000313" key="5">
    <source>
        <dbReference type="Proteomes" id="UP000537989"/>
    </source>
</evidence>
<accession>A0AAN6C848</accession>
<dbReference type="CDD" id="cd04301">
    <property type="entry name" value="NAT_SF"/>
    <property type="match status" value="1"/>
</dbReference>
<feature type="transmembrane region" description="Helical" evidence="2">
    <location>
        <begin position="155"/>
        <end position="178"/>
    </location>
</feature>
<feature type="compositionally biased region" description="Basic and acidic residues" evidence="1">
    <location>
        <begin position="237"/>
        <end position="249"/>
    </location>
</feature>
<dbReference type="InterPro" id="IPR000182">
    <property type="entry name" value="GNAT_dom"/>
</dbReference>
<evidence type="ECO:0000259" key="3">
    <source>
        <dbReference type="PROSITE" id="PS51186"/>
    </source>
</evidence>
<dbReference type="PANTHER" id="PTHR42791:SF2">
    <property type="entry name" value="N-ACETYLTRANSFERASE DOMAIN-CONTAINING PROTEIN"/>
    <property type="match status" value="1"/>
</dbReference>
<dbReference type="InterPro" id="IPR016181">
    <property type="entry name" value="Acyl_CoA_acyltransferase"/>
</dbReference>
<dbReference type="InterPro" id="IPR052523">
    <property type="entry name" value="Trichothecene_AcTrans"/>
</dbReference>
<evidence type="ECO:0000256" key="1">
    <source>
        <dbReference type="SAM" id="MobiDB-lite"/>
    </source>
</evidence>
<feature type="compositionally biased region" description="Polar residues" evidence="1">
    <location>
        <begin position="265"/>
        <end position="275"/>
    </location>
</feature>
<dbReference type="SUPFAM" id="SSF55729">
    <property type="entry name" value="Acyl-CoA N-acyltransferases (Nat)"/>
    <property type="match status" value="1"/>
</dbReference>
<name>A0AAN6C848_FUSAU</name>
<keyword evidence="2" id="KW-1133">Transmembrane helix</keyword>
<dbReference type="PROSITE" id="PS51186">
    <property type="entry name" value="GNAT"/>
    <property type="match status" value="1"/>
</dbReference>
<dbReference type="GO" id="GO:0016747">
    <property type="term" value="F:acyltransferase activity, transferring groups other than amino-acyl groups"/>
    <property type="evidence" value="ECO:0007669"/>
    <property type="project" value="InterPro"/>
</dbReference>
<keyword evidence="2" id="KW-0812">Transmembrane</keyword>
<feature type="region of interest" description="Disordered" evidence="1">
    <location>
        <begin position="229"/>
        <end position="275"/>
    </location>
</feature>